<gene>
    <name evidence="10" type="primary">EST3</name>
    <name evidence="10" type="ORF">FIM1_3498</name>
</gene>
<evidence type="ECO:0000256" key="4">
    <source>
        <dbReference type="ARBA" id="ARBA00022895"/>
    </source>
</evidence>
<reference evidence="10 11" key="2">
    <citation type="submission" date="2019-11" db="EMBL/GenBank/DDBJ databases">
        <authorList>
            <person name="Lu H."/>
        </authorList>
    </citation>
    <scope>NUCLEOTIDE SEQUENCE [LARGE SCALE GENOMIC DNA]</scope>
    <source>
        <strain evidence="10 11">FIM1</strain>
    </source>
</reference>
<evidence type="ECO:0000256" key="8">
    <source>
        <dbReference type="ARBA" id="ARBA00024878"/>
    </source>
</evidence>
<keyword evidence="3" id="KW-0158">Chromosome</keyword>
<evidence type="ECO:0000256" key="2">
    <source>
        <dbReference type="ARBA" id="ARBA00004574"/>
    </source>
</evidence>
<dbReference type="Proteomes" id="UP000422736">
    <property type="component" value="Chromosome 5"/>
</dbReference>
<evidence type="ECO:0000313" key="11">
    <source>
        <dbReference type="Proteomes" id="UP000422736"/>
    </source>
</evidence>
<protein>
    <recommendedName>
        <fullName evidence="7">Telomere replication protein EST3</fullName>
    </recommendedName>
</protein>
<keyword evidence="11" id="KW-1185">Reference proteome</keyword>
<dbReference type="Gene3D" id="2.40.50.960">
    <property type="match status" value="1"/>
</dbReference>
<dbReference type="EMBL" id="CP015058">
    <property type="protein sequence ID" value="QGN16776.1"/>
    <property type="molecule type" value="Genomic_DNA"/>
</dbReference>
<evidence type="ECO:0000256" key="7">
    <source>
        <dbReference type="ARBA" id="ARBA00023906"/>
    </source>
</evidence>
<keyword evidence="4" id="KW-0779">Telomere</keyword>
<evidence type="ECO:0000256" key="3">
    <source>
        <dbReference type="ARBA" id="ARBA00022454"/>
    </source>
</evidence>
<comment type="similarity">
    <text evidence="6">Belongs to the EST3 family.</text>
</comment>
<comment type="function">
    <text evidence="8">Component of the telomerase complex involved in telomere replication. Stimulates RNA/DNA heteroduplex unwinding which favors the telomere replication by the telomerase.</text>
</comment>
<evidence type="ECO:0000313" key="10">
    <source>
        <dbReference type="EMBL" id="QGN16776.1"/>
    </source>
</evidence>
<organism evidence="10 11">
    <name type="scientific">Kluyveromyces marxianus</name>
    <name type="common">Yeast</name>
    <name type="synonym">Candida kefyr</name>
    <dbReference type="NCBI Taxonomy" id="4911"/>
    <lineage>
        <taxon>Eukaryota</taxon>
        <taxon>Fungi</taxon>
        <taxon>Dikarya</taxon>
        <taxon>Ascomycota</taxon>
        <taxon>Saccharomycotina</taxon>
        <taxon>Saccharomycetes</taxon>
        <taxon>Saccharomycetales</taxon>
        <taxon>Saccharomycetaceae</taxon>
        <taxon>Kluyveromyces</taxon>
    </lineage>
</organism>
<evidence type="ECO:0000256" key="5">
    <source>
        <dbReference type="ARBA" id="ARBA00023242"/>
    </source>
</evidence>
<sequence length="181" mass="21509">MPNVVLSSKLRPYDSIFLQEWIHSAVQRHYIRNKSKRFWHPEQNLVAPLPQTQEHSFFHAAFHPGSYTFVRIVKFHKVHNYTVYATIRDASHMIPCFFTSQCVLDYEMHNNDRITLNTINTLFVVGQVTLEFWNQAEVQRHYGLSFPNMPMVPILKIEQAQIFDRDQIASTKPFNWVYYAF</sequence>
<reference evidence="10 11" key="1">
    <citation type="submission" date="2016-03" db="EMBL/GenBank/DDBJ databases">
        <title>How can Kluyveromyces marxianus grow so fast - potential evolutionary course in Saccharomyces Complex revealed by comparative genomics.</title>
        <authorList>
            <person name="Mo W."/>
            <person name="Lu W."/>
            <person name="Yang X."/>
            <person name="Qi J."/>
            <person name="Lv H."/>
        </authorList>
    </citation>
    <scope>NUCLEOTIDE SEQUENCE [LARGE SCALE GENOMIC DNA]</scope>
    <source>
        <strain evidence="10 11">FIM1</strain>
    </source>
</reference>
<dbReference type="Pfam" id="PF10341">
    <property type="entry name" value="TPP1"/>
    <property type="match status" value="1"/>
</dbReference>
<evidence type="ECO:0000259" key="9">
    <source>
        <dbReference type="Pfam" id="PF10341"/>
    </source>
</evidence>
<proteinExistence type="inferred from homology"/>
<feature type="domain" description="Shelterin complex subunit TPP1/Est3" evidence="9">
    <location>
        <begin position="18"/>
        <end position="173"/>
    </location>
</feature>
<comment type="subcellular location">
    <subcellularLocation>
        <location evidence="2">Chromosome</location>
        <location evidence="2">Telomere</location>
    </subcellularLocation>
    <subcellularLocation>
        <location evidence="1">Nucleus</location>
    </subcellularLocation>
</comment>
<evidence type="ECO:0000256" key="6">
    <source>
        <dbReference type="ARBA" id="ARBA00023777"/>
    </source>
</evidence>
<name>A0ABX6EY74_KLUMA</name>
<dbReference type="InterPro" id="IPR019437">
    <property type="entry name" value="TPP1/Est3"/>
</dbReference>
<evidence type="ECO:0000256" key="1">
    <source>
        <dbReference type="ARBA" id="ARBA00004123"/>
    </source>
</evidence>
<keyword evidence="5" id="KW-0539">Nucleus</keyword>
<accession>A0ABX6EY74</accession>